<keyword evidence="3" id="KW-1185">Reference proteome</keyword>
<proteinExistence type="predicted"/>
<organism evidence="2 3">
    <name type="scientific">Hypsibius exemplaris</name>
    <name type="common">Freshwater tardigrade</name>
    <dbReference type="NCBI Taxonomy" id="2072580"/>
    <lineage>
        <taxon>Eukaryota</taxon>
        <taxon>Metazoa</taxon>
        <taxon>Ecdysozoa</taxon>
        <taxon>Tardigrada</taxon>
        <taxon>Eutardigrada</taxon>
        <taxon>Parachela</taxon>
        <taxon>Hypsibioidea</taxon>
        <taxon>Hypsibiidae</taxon>
        <taxon>Hypsibius</taxon>
    </lineage>
</organism>
<evidence type="ECO:0000313" key="3">
    <source>
        <dbReference type="Proteomes" id="UP000192578"/>
    </source>
</evidence>
<gene>
    <name evidence="2" type="ORF">BV898_18870</name>
</gene>
<evidence type="ECO:0000256" key="1">
    <source>
        <dbReference type="SAM" id="MobiDB-lite"/>
    </source>
</evidence>
<name>A0A9X6RNK3_HYPEX</name>
<feature type="region of interest" description="Disordered" evidence="1">
    <location>
        <begin position="1"/>
        <end position="29"/>
    </location>
</feature>
<feature type="region of interest" description="Disordered" evidence="1">
    <location>
        <begin position="104"/>
        <end position="135"/>
    </location>
</feature>
<dbReference type="AlphaFoldDB" id="A0A9X6RNK3"/>
<sequence length="178" mass="20101">MEILPDKVAHLSDKPSASKADHRTDRPSFGMAVSFADSRTTLRTRPRPRPSISWTEHRLDCRQSTFRTDRSSSTDGPFIVHGRTVHPPWTDRSSSADGPLIFRGRTVHPPWTDRSSPVDGPSIFRTERPSSGLSDNLQEEAVRLLEKPSTFCATVPPAWEVSQYCMRRSTDRWAVNQS</sequence>
<protein>
    <submittedName>
        <fullName evidence="2">Uncharacterized protein</fullName>
    </submittedName>
</protein>
<feature type="compositionally biased region" description="Basic and acidic residues" evidence="1">
    <location>
        <begin position="1"/>
        <end position="13"/>
    </location>
</feature>
<feature type="region of interest" description="Disordered" evidence="1">
    <location>
        <begin position="65"/>
        <end position="92"/>
    </location>
</feature>
<evidence type="ECO:0000313" key="2">
    <source>
        <dbReference type="EMBL" id="OWA54468.1"/>
    </source>
</evidence>
<dbReference type="Proteomes" id="UP000192578">
    <property type="component" value="Unassembled WGS sequence"/>
</dbReference>
<comment type="caution">
    <text evidence="2">The sequence shown here is derived from an EMBL/GenBank/DDBJ whole genome shotgun (WGS) entry which is preliminary data.</text>
</comment>
<dbReference type="EMBL" id="MTYJ01000409">
    <property type="protein sequence ID" value="OWA54468.1"/>
    <property type="molecule type" value="Genomic_DNA"/>
</dbReference>
<accession>A0A9X6RNK3</accession>
<reference evidence="3" key="1">
    <citation type="submission" date="2017-01" db="EMBL/GenBank/DDBJ databases">
        <title>Comparative genomics of anhydrobiosis in the tardigrade Hypsibius dujardini.</title>
        <authorList>
            <person name="Yoshida Y."/>
            <person name="Koutsovoulos G."/>
            <person name="Laetsch D."/>
            <person name="Stevens L."/>
            <person name="Kumar S."/>
            <person name="Horikawa D."/>
            <person name="Ishino K."/>
            <person name="Komine S."/>
            <person name="Tomita M."/>
            <person name="Blaxter M."/>
            <person name="Arakawa K."/>
        </authorList>
    </citation>
    <scope>NUCLEOTIDE SEQUENCE [LARGE SCALE GENOMIC DNA]</scope>
    <source>
        <strain evidence="3">Z151</strain>
    </source>
</reference>